<keyword evidence="7" id="KW-0675">Receptor</keyword>
<dbReference type="RefSeq" id="WP_248436136.1">
    <property type="nucleotide sequence ID" value="NZ_CP096205.1"/>
</dbReference>
<gene>
    <name evidence="7" type="ORF">M0M57_05555</name>
</gene>
<feature type="signal peptide" evidence="4">
    <location>
        <begin position="1"/>
        <end position="20"/>
    </location>
</feature>
<feature type="chain" id="PRO_5046603978" evidence="4">
    <location>
        <begin position="21"/>
        <end position="1042"/>
    </location>
</feature>
<accession>A0ABY4KM53</accession>
<dbReference type="InterPro" id="IPR008969">
    <property type="entry name" value="CarboxyPept-like_regulatory"/>
</dbReference>
<dbReference type="SUPFAM" id="SSF49464">
    <property type="entry name" value="Carboxypeptidase regulatory domain-like"/>
    <property type="match status" value="1"/>
</dbReference>
<dbReference type="NCBIfam" id="TIGR04056">
    <property type="entry name" value="OMP_RagA_SusC"/>
    <property type="match status" value="1"/>
</dbReference>
<dbReference type="InterPro" id="IPR012910">
    <property type="entry name" value="Plug_dom"/>
</dbReference>
<reference evidence="7" key="1">
    <citation type="submission" date="2022-04" db="EMBL/GenBank/DDBJ databases">
        <title>Consumption of N2O by Flavobacterium azooxidireducens sp. nov. isolated from Decomposing Leaf Litter of Phragmites australis (Cav.).</title>
        <authorList>
            <person name="Behrendt U."/>
            <person name="Spanner T."/>
            <person name="Augustin J."/>
            <person name="Horn M.A."/>
            <person name="Kolb S."/>
            <person name="Ulrich A."/>
        </authorList>
    </citation>
    <scope>NUCLEOTIDE SEQUENCE</scope>
    <source>
        <strain evidence="7">IGB 4-14</strain>
    </source>
</reference>
<dbReference type="InterPro" id="IPR023996">
    <property type="entry name" value="TonB-dep_OMP_SusC/RagA"/>
</dbReference>
<dbReference type="NCBIfam" id="TIGR04057">
    <property type="entry name" value="SusC_RagA_signa"/>
    <property type="match status" value="1"/>
</dbReference>
<evidence type="ECO:0000256" key="1">
    <source>
        <dbReference type="ARBA" id="ARBA00022729"/>
    </source>
</evidence>
<dbReference type="PROSITE" id="PS52016">
    <property type="entry name" value="TONB_DEPENDENT_REC_3"/>
    <property type="match status" value="1"/>
</dbReference>
<dbReference type="Pfam" id="PF00593">
    <property type="entry name" value="TonB_dep_Rec_b-barrel"/>
    <property type="match status" value="1"/>
</dbReference>
<dbReference type="Gene3D" id="2.170.130.10">
    <property type="entry name" value="TonB-dependent receptor, plug domain"/>
    <property type="match status" value="1"/>
</dbReference>
<keyword evidence="2" id="KW-0998">Cell outer membrane</keyword>
<feature type="domain" description="TonB-dependent receptor plug" evidence="6">
    <location>
        <begin position="115"/>
        <end position="225"/>
    </location>
</feature>
<keyword evidence="2" id="KW-0812">Transmembrane</keyword>
<evidence type="ECO:0000256" key="4">
    <source>
        <dbReference type="SAM" id="SignalP"/>
    </source>
</evidence>
<dbReference type="PANTHER" id="PTHR30069:SF29">
    <property type="entry name" value="HEMOGLOBIN AND HEMOGLOBIN-HAPTOGLOBIN-BINDING PROTEIN 1-RELATED"/>
    <property type="match status" value="1"/>
</dbReference>
<evidence type="ECO:0000313" key="8">
    <source>
        <dbReference type="Proteomes" id="UP000830583"/>
    </source>
</evidence>
<comment type="subcellular location">
    <subcellularLocation>
        <location evidence="2">Cell outer membrane</location>
        <topology evidence="2">Multi-pass membrane protein</topology>
    </subcellularLocation>
</comment>
<protein>
    <submittedName>
        <fullName evidence="7">TonB-dependent receptor</fullName>
    </submittedName>
</protein>
<dbReference type="Pfam" id="PF13715">
    <property type="entry name" value="CarbopepD_reg_2"/>
    <property type="match status" value="1"/>
</dbReference>
<keyword evidence="3" id="KW-0798">TonB box</keyword>
<sequence length="1042" mass="114680">MKFSKYLSMLFLFAFSMITAQNIEIKGTVTDDSGNLPLPGVNVVVKNTSRGTTTDFDGNYTIKVNSNEVLVFSYVGYESQEVAVSQNTTINVTLKEENKSLDEVVVVGYGTQKKSVVTGAISSLKAKDIENIPNSGRVEQALQGRTSGIIIASNSGQPGTAATVRVRGITTFDTYGGNNPLWVIDGVIVESSGIGFINQNDIESIEVLKDAASLAIYGSRAASGVILITTKKGKSGKISVNYTGFAGVSSAAKKLEMLNATEYAALMNERAAADGRTPPFTDLSSFGRGTDWQSHIFDDSAKRSSHEVSVSGGNDKSTFYLSFGLIDQEGIVLPEISKFNKKNIRINSTHKISKYFTVGQTLGYSHQKSVGIGNTNSEFGGPLSSAINLDPITPVIETDPVLSNGAPYSNPSFNVMRDEFGNPYGISNLVIQEMTNPLAYAKTRLGHFGWSDDFVGNAFLDITTPIEGLKIRSSLGGKMAFWGGEGFTPEFYLNASTLSLQNNYSRNMHKTFGWNIENTISYAKTFDKHNVEILLGQGAYVDNITNGMSMTHYNLPIDNYHDASFNFIIPQDDKVGSAYEGNEHILSSLFARLNYNFNEKYIFSGIIRRDGSSRFGKNNKYGTFPSFSVGWNISNEEFWKENKFVNTFKFRLGYGITGNDGIPDFGYAALINGGRNYTFGADGIAIDTGYSPSAPDNPDLKWEETSQFNIGFDAKVANDFTLTIEYYRKKTTGILQYVRLPGYVGATGDPLGNVADMENTGFEFELGYKKKIGELNFSANANFSTLTNEVTYLGFDKEFITDGTAGFQSMGAITRTQVGEAYNSFYGYQTAGIFQNMDEINAYTNSNGGLIQPDARPGDFRWTDANGDGTITEDDKVFLGSPLPKYTYGLTLNFDFKGFDLMTFFQGAGGNKIFKGLRRLDIQNANYQTDALSRWHGEGTSDSYPRLTNDDPNRNFTNPSDFYLEDGDYLRLKVVQLGYTIPRDLSSKIGAERLRLFMTAENLVTFTKYTGYDPEIGGNIMGIDRGYYPQARSFMFGVNLQF</sequence>
<evidence type="ECO:0000259" key="5">
    <source>
        <dbReference type="Pfam" id="PF00593"/>
    </source>
</evidence>
<organism evidence="7 8">
    <name type="scientific">Flavobacterium azooxidireducens</name>
    <dbReference type="NCBI Taxonomy" id="1871076"/>
    <lineage>
        <taxon>Bacteria</taxon>
        <taxon>Pseudomonadati</taxon>
        <taxon>Bacteroidota</taxon>
        <taxon>Flavobacteriia</taxon>
        <taxon>Flavobacteriales</taxon>
        <taxon>Flavobacteriaceae</taxon>
        <taxon>Flavobacterium</taxon>
    </lineage>
</organism>
<keyword evidence="2" id="KW-0813">Transport</keyword>
<dbReference type="InterPro" id="IPR037066">
    <property type="entry name" value="Plug_dom_sf"/>
</dbReference>
<keyword evidence="1 4" id="KW-0732">Signal</keyword>
<name>A0ABY4KM53_9FLAO</name>
<evidence type="ECO:0000259" key="6">
    <source>
        <dbReference type="Pfam" id="PF07715"/>
    </source>
</evidence>
<dbReference type="InterPro" id="IPR000531">
    <property type="entry name" value="Beta-barrel_TonB"/>
</dbReference>
<keyword evidence="8" id="KW-1185">Reference proteome</keyword>
<keyword evidence="2 3" id="KW-0472">Membrane</keyword>
<comment type="similarity">
    <text evidence="2 3">Belongs to the TonB-dependent receptor family.</text>
</comment>
<dbReference type="Proteomes" id="UP000830583">
    <property type="component" value="Chromosome"/>
</dbReference>
<evidence type="ECO:0000256" key="2">
    <source>
        <dbReference type="PROSITE-ProRule" id="PRU01360"/>
    </source>
</evidence>
<feature type="domain" description="TonB-dependent receptor-like beta-barrel" evidence="5">
    <location>
        <begin position="490"/>
        <end position="897"/>
    </location>
</feature>
<dbReference type="Gene3D" id="2.60.40.1120">
    <property type="entry name" value="Carboxypeptidase-like, regulatory domain"/>
    <property type="match status" value="1"/>
</dbReference>
<dbReference type="InterPro" id="IPR039426">
    <property type="entry name" value="TonB-dep_rcpt-like"/>
</dbReference>
<evidence type="ECO:0000256" key="3">
    <source>
        <dbReference type="RuleBase" id="RU003357"/>
    </source>
</evidence>
<evidence type="ECO:0000313" key="7">
    <source>
        <dbReference type="EMBL" id="UPQ80302.1"/>
    </source>
</evidence>
<dbReference type="Pfam" id="PF07715">
    <property type="entry name" value="Plug"/>
    <property type="match status" value="1"/>
</dbReference>
<keyword evidence="2" id="KW-1134">Transmembrane beta strand</keyword>
<dbReference type="EMBL" id="CP096205">
    <property type="protein sequence ID" value="UPQ80302.1"/>
    <property type="molecule type" value="Genomic_DNA"/>
</dbReference>
<dbReference type="PANTHER" id="PTHR30069">
    <property type="entry name" value="TONB-DEPENDENT OUTER MEMBRANE RECEPTOR"/>
    <property type="match status" value="1"/>
</dbReference>
<dbReference type="SUPFAM" id="SSF56935">
    <property type="entry name" value="Porins"/>
    <property type="match status" value="1"/>
</dbReference>
<dbReference type="InterPro" id="IPR023997">
    <property type="entry name" value="TonB-dep_OMP_SusC/RagA_CS"/>
</dbReference>
<proteinExistence type="inferred from homology"/>